<evidence type="ECO:0000256" key="1">
    <source>
        <dbReference type="SAM" id="Phobius"/>
    </source>
</evidence>
<reference evidence="3" key="1">
    <citation type="submission" date="2014-09" db="EMBL/GenBank/DDBJ databases">
        <authorList>
            <person name="Mudge J."/>
            <person name="Ramaraj T."/>
            <person name="Lindquist I.E."/>
            <person name="Bharti A.K."/>
            <person name="Sundararajan A."/>
            <person name="Cameron C.T."/>
            <person name="Woodward J.E."/>
            <person name="May G.D."/>
            <person name="Brubaker C."/>
            <person name="Broadhvest J."/>
            <person name="Wilkins T.A."/>
        </authorList>
    </citation>
    <scope>NUCLEOTIDE SEQUENCE</scope>
    <source>
        <strain evidence="3">cv. AKA8401</strain>
    </source>
</reference>
<sequence>MKYKKKGIPSTRIANLLMIFISSYFRNLASALFALYVLHCIVCAVIVTCSIYGLLPGIPSPNKVDCQEKSNVLAVVFSFRQLGFRSKIQWFIFLMH</sequence>
<protein>
    <submittedName>
        <fullName evidence="2">Putative ATP-dependent RNA helicase spindle-E</fullName>
    </submittedName>
</protein>
<dbReference type="AlphaFoldDB" id="A0A0B0N6K2"/>
<keyword evidence="1" id="KW-0472">Membrane</keyword>
<keyword evidence="2" id="KW-0547">Nucleotide-binding</keyword>
<gene>
    <name evidence="2" type="ORF">F383_10464</name>
</gene>
<keyword evidence="2" id="KW-0347">Helicase</keyword>
<keyword evidence="1" id="KW-0812">Transmembrane</keyword>
<organism evidence="2 3">
    <name type="scientific">Gossypium arboreum</name>
    <name type="common">Tree cotton</name>
    <name type="synonym">Gossypium nanking</name>
    <dbReference type="NCBI Taxonomy" id="29729"/>
    <lineage>
        <taxon>Eukaryota</taxon>
        <taxon>Viridiplantae</taxon>
        <taxon>Streptophyta</taxon>
        <taxon>Embryophyta</taxon>
        <taxon>Tracheophyta</taxon>
        <taxon>Spermatophyta</taxon>
        <taxon>Magnoliopsida</taxon>
        <taxon>eudicotyledons</taxon>
        <taxon>Gunneridae</taxon>
        <taxon>Pentapetalae</taxon>
        <taxon>rosids</taxon>
        <taxon>malvids</taxon>
        <taxon>Malvales</taxon>
        <taxon>Malvaceae</taxon>
        <taxon>Malvoideae</taxon>
        <taxon>Gossypium</taxon>
    </lineage>
</organism>
<dbReference type="Proteomes" id="UP000032142">
    <property type="component" value="Unassembled WGS sequence"/>
</dbReference>
<name>A0A0B0N6K2_GOSAR</name>
<feature type="transmembrane region" description="Helical" evidence="1">
    <location>
        <begin position="31"/>
        <end position="55"/>
    </location>
</feature>
<comment type="caution">
    <text evidence="2">The sequence shown here is derived from an EMBL/GenBank/DDBJ whole genome shotgun (WGS) entry which is preliminary data.</text>
</comment>
<evidence type="ECO:0000313" key="2">
    <source>
        <dbReference type="EMBL" id="KHG08415.1"/>
    </source>
</evidence>
<keyword evidence="1" id="KW-1133">Transmembrane helix</keyword>
<proteinExistence type="predicted"/>
<dbReference type="EMBL" id="JRRC01497549">
    <property type="protein sequence ID" value="KHG08415.1"/>
    <property type="molecule type" value="Genomic_DNA"/>
</dbReference>
<evidence type="ECO:0000313" key="3">
    <source>
        <dbReference type="Proteomes" id="UP000032142"/>
    </source>
</evidence>
<keyword evidence="2" id="KW-0378">Hydrolase</keyword>
<accession>A0A0B0N6K2</accession>
<dbReference type="GO" id="GO:0004386">
    <property type="term" value="F:helicase activity"/>
    <property type="evidence" value="ECO:0007669"/>
    <property type="project" value="UniProtKB-KW"/>
</dbReference>
<keyword evidence="3" id="KW-1185">Reference proteome</keyword>
<keyword evidence="2" id="KW-0067">ATP-binding</keyword>